<dbReference type="Proteomes" id="UP000230842">
    <property type="component" value="Unassembled WGS sequence"/>
</dbReference>
<gene>
    <name evidence="10" type="ORF">CLV56_1909</name>
</gene>
<dbReference type="GO" id="GO:0009055">
    <property type="term" value="F:electron transfer activity"/>
    <property type="evidence" value="ECO:0007669"/>
    <property type="project" value="TreeGrafter"/>
</dbReference>
<keyword evidence="5" id="KW-0560">Oxidoreductase</keyword>
<organism evidence="10 11">
    <name type="scientific">Mumia flava</name>
    <dbReference type="NCBI Taxonomy" id="1348852"/>
    <lineage>
        <taxon>Bacteria</taxon>
        <taxon>Bacillati</taxon>
        <taxon>Actinomycetota</taxon>
        <taxon>Actinomycetes</taxon>
        <taxon>Propionibacteriales</taxon>
        <taxon>Nocardioidaceae</taxon>
        <taxon>Mumia</taxon>
    </lineage>
</organism>
<dbReference type="InterPro" id="IPR050612">
    <property type="entry name" value="Prok_Mopterin_Oxidored"/>
</dbReference>
<dbReference type="GO" id="GO:0030151">
    <property type="term" value="F:molybdenum ion binding"/>
    <property type="evidence" value="ECO:0007669"/>
    <property type="project" value="TreeGrafter"/>
</dbReference>
<evidence type="ECO:0000259" key="7">
    <source>
        <dbReference type="Pfam" id="PF00384"/>
    </source>
</evidence>
<evidence type="ECO:0000256" key="2">
    <source>
        <dbReference type="ARBA" id="ARBA00010312"/>
    </source>
</evidence>
<dbReference type="Pfam" id="PF18364">
    <property type="entry name" value="Molybdopterin_N"/>
    <property type="match status" value="1"/>
</dbReference>
<sequence>MASERTVPHSSHVGAFSAHVRDGRLVGVTPHPLDPDPAPLLGSVVEAATGRTRIRRPALRRSVAEHGPGAAPQRRGIDDFVEVGWDEALDLVAAELTRVRTEHGPASIFGGSYGWSSAGRFHHAKTQLNRFLAASGGYTAQSGNYSFAAALRILPHVLGDARATDGTVTSLDVVAEHTDLWLMLGGAPVRTTQVESGGVVAHRARADLGRVAASTELVHVGPLRDDAPPSARWLPARPGTDTALLLALMHTLVVESLHDQPFLDRCCTGWPRLRAYLLGETDGQPKSADWAAPICDLPARTIRDLAVRAARGRTLVSATWSLQRAEHGEQPFWAVIALAAVLGQIGLPGGGFGFGYGNAASIGAHGPRSVGLSMPTLPNPADSWIPVARIADMLLHPGAPYEVDGQHRSYPDVRLVYWAGGNPFHHHQDLNRLARAWQRPETVVVHETCWTATARRADVVLPATVTLERDDLSTSSRDTSVVAMHRAVEPYGRARDDFAILADLAERLGCRDAFTEGRDADGWLRHLWATTRAEGRAAGVELPDFATLWARGRVELPTEPSLVLLADFRADPEAHRLGTPSGRIELFSETLDGFGYDDCPAHPTWLEPREWLGSPDVARHPFHLVSNQPASRLHGQMDTGPVSAASKVAGREPCRMHPEDAAAYGIADGDVVRLHNDRGAVLAGAVLDPDVRRGVVQLATGAWYDPADAAEPKSLDLHGNPNVLTADRPTSRLAQGPSAHSTLVAVERYAGSAPPITVHDPPALVRGVGVLGKDPDPDSVPDRPDRGA</sequence>
<evidence type="ECO:0000259" key="9">
    <source>
        <dbReference type="Pfam" id="PF18364"/>
    </source>
</evidence>
<evidence type="ECO:0000313" key="11">
    <source>
        <dbReference type="Proteomes" id="UP000230842"/>
    </source>
</evidence>
<keyword evidence="4" id="KW-0479">Metal-binding</keyword>
<dbReference type="GO" id="GO:0009061">
    <property type="term" value="P:anaerobic respiration"/>
    <property type="evidence" value="ECO:0007669"/>
    <property type="project" value="TreeGrafter"/>
</dbReference>
<accession>A0A2M9BI93</accession>
<name>A0A2M9BI93_9ACTN</name>
<dbReference type="Gene3D" id="2.40.40.20">
    <property type="match status" value="1"/>
</dbReference>
<comment type="cofactor">
    <cofactor evidence="1">
        <name>Mo-bis(molybdopterin guanine dinucleotide)</name>
        <dbReference type="ChEBI" id="CHEBI:60539"/>
    </cofactor>
</comment>
<dbReference type="Gene3D" id="3.40.50.740">
    <property type="match status" value="1"/>
</dbReference>
<dbReference type="PANTHER" id="PTHR43742">
    <property type="entry name" value="TRIMETHYLAMINE-N-OXIDE REDUCTASE"/>
    <property type="match status" value="1"/>
</dbReference>
<dbReference type="GO" id="GO:0043546">
    <property type="term" value="F:molybdopterin cofactor binding"/>
    <property type="evidence" value="ECO:0007669"/>
    <property type="project" value="InterPro"/>
</dbReference>
<comment type="similarity">
    <text evidence="2">Belongs to the prokaryotic molybdopterin-containing oxidoreductase family.</text>
</comment>
<dbReference type="SUPFAM" id="SSF50692">
    <property type="entry name" value="ADC-like"/>
    <property type="match status" value="1"/>
</dbReference>
<dbReference type="InterPro" id="IPR006656">
    <property type="entry name" value="Mopterin_OxRdtase"/>
</dbReference>
<comment type="caution">
    <text evidence="10">The sequence shown here is derived from an EMBL/GenBank/DDBJ whole genome shotgun (WGS) entry which is preliminary data.</text>
</comment>
<dbReference type="GO" id="GO:0016491">
    <property type="term" value="F:oxidoreductase activity"/>
    <property type="evidence" value="ECO:0007669"/>
    <property type="project" value="UniProtKB-KW"/>
</dbReference>
<keyword evidence="11" id="KW-1185">Reference proteome</keyword>
<feature type="domain" description="Molybdopterin oxidoreductase" evidence="7">
    <location>
        <begin position="53"/>
        <end position="507"/>
    </location>
</feature>
<dbReference type="Pfam" id="PF00384">
    <property type="entry name" value="Molybdopterin"/>
    <property type="match status" value="1"/>
</dbReference>
<dbReference type="InterPro" id="IPR006657">
    <property type="entry name" value="MoPterin_dinucl-bd_dom"/>
</dbReference>
<dbReference type="Gene3D" id="3.90.55.10">
    <property type="entry name" value="Dimethylsulfoxide Reductase, domain 3"/>
    <property type="match status" value="1"/>
</dbReference>
<dbReference type="OrthoDB" id="9759518at2"/>
<feature type="domain" description="Molybdopterin oxidoreductase N-terminal" evidence="9">
    <location>
        <begin position="9"/>
        <end position="47"/>
    </location>
</feature>
<protein>
    <submittedName>
        <fullName evidence="10">Biotin/methionine sulfoxide reductase</fullName>
    </submittedName>
</protein>
<evidence type="ECO:0000256" key="3">
    <source>
        <dbReference type="ARBA" id="ARBA00022505"/>
    </source>
</evidence>
<dbReference type="InterPro" id="IPR041954">
    <property type="entry name" value="CT_DMSOR/BSOR/TMAOR"/>
</dbReference>
<dbReference type="CDD" id="cd02793">
    <property type="entry name" value="MopB_CT_DMSOR-BSOR-TMAOR"/>
    <property type="match status" value="1"/>
</dbReference>
<evidence type="ECO:0000256" key="1">
    <source>
        <dbReference type="ARBA" id="ARBA00001942"/>
    </source>
</evidence>
<dbReference type="RefSeq" id="WP_100414743.1">
    <property type="nucleotide sequence ID" value="NZ_PGEZ01000001.1"/>
</dbReference>
<reference evidence="10 11" key="1">
    <citation type="submission" date="2017-11" db="EMBL/GenBank/DDBJ databases">
        <title>Genomic Encyclopedia of Archaeal and Bacterial Type Strains, Phase II (KMG-II): From Individual Species to Whole Genera.</title>
        <authorList>
            <person name="Goeker M."/>
        </authorList>
    </citation>
    <scope>NUCLEOTIDE SEQUENCE [LARGE SCALE GENOMIC DNA]</scope>
    <source>
        <strain evidence="10 11">DSM 27763</strain>
    </source>
</reference>
<dbReference type="FunFam" id="2.40.40.20:FF:000009">
    <property type="entry name" value="Biotin sulfoxide reductase 2"/>
    <property type="match status" value="1"/>
</dbReference>
<dbReference type="GO" id="GO:0030288">
    <property type="term" value="C:outer membrane-bounded periplasmic space"/>
    <property type="evidence" value="ECO:0007669"/>
    <property type="project" value="TreeGrafter"/>
</dbReference>
<dbReference type="EMBL" id="PGEZ01000001">
    <property type="protein sequence ID" value="PJJ57671.1"/>
    <property type="molecule type" value="Genomic_DNA"/>
</dbReference>
<dbReference type="Gene3D" id="3.40.228.10">
    <property type="entry name" value="Dimethylsulfoxide Reductase, domain 2"/>
    <property type="match status" value="1"/>
</dbReference>
<feature type="compositionally biased region" description="Basic and acidic residues" evidence="6">
    <location>
        <begin position="773"/>
        <end position="788"/>
    </location>
</feature>
<proteinExistence type="inferred from homology"/>
<dbReference type="SUPFAM" id="SSF53706">
    <property type="entry name" value="Formate dehydrogenase/DMSO reductase, domains 1-3"/>
    <property type="match status" value="1"/>
</dbReference>
<dbReference type="Pfam" id="PF01568">
    <property type="entry name" value="Molydop_binding"/>
    <property type="match status" value="1"/>
</dbReference>
<evidence type="ECO:0000256" key="6">
    <source>
        <dbReference type="SAM" id="MobiDB-lite"/>
    </source>
</evidence>
<dbReference type="AlphaFoldDB" id="A0A2M9BI93"/>
<dbReference type="PANTHER" id="PTHR43742:SF10">
    <property type="entry name" value="TRIMETHYLAMINE-N-OXIDE REDUCTASE 2"/>
    <property type="match status" value="1"/>
</dbReference>
<feature type="region of interest" description="Disordered" evidence="6">
    <location>
        <begin position="767"/>
        <end position="788"/>
    </location>
</feature>
<evidence type="ECO:0000313" key="10">
    <source>
        <dbReference type="EMBL" id="PJJ57671.1"/>
    </source>
</evidence>
<dbReference type="InterPro" id="IPR041460">
    <property type="entry name" value="Molybdopterin_N"/>
</dbReference>
<evidence type="ECO:0000256" key="5">
    <source>
        <dbReference type="ARBA" id="ARBA00023002"/>
    </source>
</evidence>
<evidence type="ECO:0000259" key="8">
    <source>
        <dbReference type="Pfam" id="PF01568"/>
    </source>
</evidence>
<evidence type="ECO:0000256" key="4">
    <source>
        <dbReference type="ARBA" id="ARBA00022723"/>
    </source>
</evidence>
<keyword evidence="3" id="KW-0500">Molybdenum</keyword>
<feature type="domain" description="Molybdopterin dinucleotide-binding" evidence="8">
    <location>
        <begin position="622"/>
        <end position="742"/>
    </location>
</feature>
<dbReference type="InterPro" id="IPR009010">
    <property type="entry name" value="Asp_de-COase-like_dom_sf"/>
</dbReference>